<keyword evidence="4" id="KW-0802">TPR repeat</keyword>
<dbReference type="AlphaFoldDB" id="A0A937W684"/>
<dbReference type="PANTHER" id="PTHR16263">
    <property type="entry name" value="TETRATRICOPEPTIDE REPEAT PROTEIN 38"/>
    <property type="match status" value="1"/>
</dbReference>
<evidence type="ECO:0000256" key="1">
    <source>
        <dbReference type="ARBA" id="ARBA00005857"/>
    </source>
</evidence>
<evidence type="ECO:0000256" key="3">
    <source>
        <dbReference type="ARBA" id="ARBA00022737"/>
    </source>
</evidence>
<protein>
    <recommendedName>
        <fullName evidence="2">Tetratricopeptide repeat protein 38</fullName>
    </recommendedName>
</protein>
<sequence length="481" mass="52842">MPHPFTDHYGMPISTQHAQAAQCWQEGLDRLLSQNAGPDTKFKEAIALDDGLALAHGGLAFWYMQRAQLADATASIAQALARAEGMTRQERQLLDIIHLWIQGQGRQALAQLTAHLGEFPRDALLMRLAHLLYNRGCSSVGEANFPAAFLALLHSSAPYCADNWAFLAEYAWAHHETGALDEAMRLAQQSLALHPTNAVATHSVAHVYFERGDAETGAEVLGTWLQGFDCPAASYVHLSWHLALFELALGQYERALERYEHDIRPSVAARSLATLPDSASFLWRVQLYSGVSTRPTALPWDEVRSLALPMAERPGLAFQVAHAAFALAANDDHTGLTMMLTHLQESATQGDVCTREMVLPLVQGIAAFAEGAYARAVALLEPVCPQLVRIGGSHAQREVFEDTLLEAYLRAERFDKATTFLSERLARRASARDTFWLGRAQVGQGQHSQAQANFATATQGWRLGEATAPEMVALASQYRHE</sequence>
<dbReference type="InterPro" id="IPR033891">
    <property type="entry name" value="TTC38"/>
</dbReference>
<dbReference type="Gene3D" id="1.25.40.10">
    <property type="entry name" value="Tetratricopeptide repeat domain"/>
    <property type="match status" value="1"/>
</dbReference>
<reference evidence="5" key="1">
    <citation type="submission" date="2019-03" db="EMBL/GenBank/DDBJ databases">
        <title>Lake Tanganyika Metagenome-Assembled Genomes (MAGs).</title>
        <authorList>
            <person name="Tran P."/>
        </authorList>
    </citation>
    <scope>NUCLEOTIDE SEQUENCE</scope>
    <source>
        <strain evidence="5">K_DeepCast_65m_m2_066</strain>
    </source>
</reference>
<dbReference type="InterPro" id="IPR011990">
    <property type="entry name" value="TPR-like_helical_dom_sf"/>
</dbReference>
<comment type="caution">
    <text evidence="5">The sequence shown here is derived from an EMBL/GenBank/DDBJ whole genome shotgun (WGS) entry which is preliminary data.</text>
</comment>
<evidence type="ECO:0000313" key="5">
    <source>
        <dbReference type="EMBL" id="MBM3226490.1"/>
    </source>
</evidence>
<evidence type="ECO:0000256" key="4">
    <source>
        <dbReference type="ARBA" id="ARBA00022803"/>
    </source>
</evidence>
<evidence type="ECO:0000256" key="2">
    <source>
        <dbReference type="ARBA" id="ARBA00019992"/>
    </source>
</evidence>
<organism evidence="5 6">
    <name type="scientific">Tectimicrobiota bacterium</name>
    <dbReference type="NCBI Taxonomy" id="2528274"/>
    <lineage>
        <taxon>Bacteria</taxon>
        <taxon>Pseudomonadati</taxon>
        <taxon>Nitrospinota/Tectimicrobiota group</taxon>
        <taxon>Candidatus Tectimicrobiota</taxon>
    </lineage>
</organism>
<proteinExistence type="inferred from homology"/>
<dbReference type="EMBL" id="VGLS01000929">
    <property type="protein sequence ID" value="MBM3226490.1"/>
    <property type="molecule type" value="Genomic_DNA"/>
</dbReference>
<dbReference type="Proteomes" id="UP000712673">
    <property type="component" value="Unassembled WGS sequence"/>
</dbReference>
<evidence type="ECO:0000313" key="6">
    <source>
        <dbReference type="Proteomes" id="UP000712673"/>
    </source>
</evidence>
<dbReference type="SUPFAM" id="SSF48452">
    <property type="entry name" value="TPR-like"/>
    <property type="match status" value="1"/>
</dbReference>
<comment type="similarity">
    <text evidence="1">Belongs to the TTC38 family.</text>
</comment>
<dbReference type="PANTHER" id="PTHR16263:SF4">
    <property type="entry name" value="TETRATRICOPEPTIDE REPEAT PROTEIN 38"/>
    <property type="match status" value="1"/>
</dbReference>
<name>A0A937W684_UNCTE</name>
<keyword evidence="3" id="KW-0677">Repeat</keyword>
<accession>A0A937W684</accession>
<gene>
    <name evidence="5" type="ORF">FJZ47_22220</name>
</gene>